<evidence type="ECO:0000259" key="1">
    <source>
        <dbReference type="Pfam" id="PF07238"/>
    </source>
</evidence>
<dbReference type="InterPro" id="IPR009875">
    <property type="entry name" value="PilZ_domain"/>
</dbReference>
<dbReference type="RefSeq" id="WP_338534995.1">
    <property type="nucleotide sequence ID" value="NZ_AP028654.1"/>
</dbReference>
<feature type="domain" description="Type III secretion system flagellar brake protein YcgR PilZN" evidence="2">
    <location>
        <begin position="12"/>
        <end position="94"/>
    </location>
</feature>
<dbReference type="SUPFAM" id="SSF141371">
    <property type="entry name" value="PilZ domain-like"/>
    <property type="match status" value="1"/>
</dbReference>
<accession>A0AAU9EF41</accession>
<dbReference type="EMBL" id="AP028654">
    <property type="protein sequence ID" value="BEP29357.1"/>
    <property type="molecule type" value="Genomic_DNA"/>
</dbReference>
<sequence length="243" mass="27896">MSDTIDSVFQEGDLVEIQILKKDKDVISLKSIVAGVKNSKEMVIAAPLYKGRLFPIDLGKRIFVIINKNDKGIFSFQALVIGRSKEEKVSVIHILATSVIKKSQRRKFYRVPFYEEVIIKFELEENEKKINEKLIEKYKGNPDIIIEEETDREVNVSSRDISGGGLRFIIKNEELNLGDNIKGIIKLKNYRIEFSAIVTRAQVLPDYNNTYDIGCSFINMEESVRSKIIGYIFAKQRNLVKKD</sequence>
<dbReference type="Pfam" id="PF07238">
    <property type="entry name" value="PilZ"/>
    <property type="match status" value="1"/>
</dbReference>
<dbReference type="GO" id="GO:0035438">
    <property type="term" value="F:cyclic-di-GMP binding"/>
    <property type="evidence" value="ECO:0007669"/>
    <property type="project" value="InterPro"/>
</dbReference>
<evidence type="ECO:0000259" key="2">
    <source>
        <dbReference type="Pfam" id="PF12945"/>
    </source>
</evidence>
<dbReference type="InterPro" id="IPR009926">
    <property type="entry name" value="T3SS_YcgR_PilZN"/>
</dbReference>
<dbReference type="AlphaFoldDB" id="A0AAU9EF41"/>
<feature type="domain" description="PilZ" evidence="1">
    <location>
        <begin position="150"/>
        <end position="234"/>
    </location>
</feature>
<protein>
    <submittedName>
        <fullName evidence="3">PilZ domain-containing protein</fullName>
    </submittedName>
</protein>
<name>A0AAU9EF41_9FIRM</name>
<gene>
    <name evidence="3" type="ORF">HLPR_16880</name>
</gene>
<proteinExistence type="predicted"/>
<dbReference type="Pfam" id="PF12945">
    <property type="entry name" value="PilZNR"/>
    <property type="match status" value="1"/>
</dbReference>
<organism evidence="3 4">
    <name type="scientific">Helicovermis profundi</name>
    <dbReference type="NCBI Taxonomy" id="3065157"/>
    <lineage>
        <taxon>Bacteria</taxon>
        <taxon>Bacillati</taxon>
        <taxon>Bacillota</taxon>
        <taxon>Clostridia</taxon>
        <taxon>Helicovermis</taxon>
    </lineage>
</organism>
<dbReference type="KEGG" id="hprf:HLPR_16880"/>
<dbReference type="Proteomes" id="UP001321786">
    <property type="component" value="Chromosome"/>
</dbReference>
<evidence type="ECO:0000313" key="4">
    <source>
        <dbReference type="Proteomes" id="UP001321786"/>
    </source>
</evidence>
<reference evidence="3 4" key="1">
    <citation type="submission" date="2023-08" db="EMBL/GenBank/DDBJ databases">
        <title>Helicovermis profunda gen. nov., sp. nov., a novel mesophilic, fermentative bacterium within the Bacillota from a deep-sea hydrothermal vent chimney.</title>
        <authorList>
            <person name="Miyazaki U."/>
            <person name="Mizutani D."/>
            <person name="Hashimoto Y."/>
            <person name="Tame A."/>
            <person name="Sawayama S."/>
            <person name="Miyazaki J."/>
            <person name="Takai K."/>
            <person name="Nakagawa S."/>
        </authorList>
    </citation>
    <scope>NUCLEOTIDE SEQUENCE [LARGE SCALE GENOMIC DNA]</scope>
    <source>
        <strain evidence="3 4">S502</strain>
    </source>
</reference>
<evidence type="ECO:0000313" key="3">
    <source>
        <dbReference type="EMBL" id="BEP29357.1"/>
    </source>
</evidence>
<dbReference type="Gene3D" id="2.40.10.220">
    <property type="entry name" value="predicted glycosyltransferase like domains"/>
    <property type="match status" value="1"/>
</dbReference>
<keyword evidence="4" id="KW-1185">Reference proteome</keyword>